<dbReference type="Proteomes" id="UP001314241">
    <property type="component" value="Unassembled WGS sequence"/>
</dbReference>
<evidence type="ECO:0000256" key="2">
    <source>
        <dbReference type="SAM" id="Phobius"/>
    </source>
</evidence>
<keyword evidence="2" id="KW-0812">Transmembrane</keyword>
<evidence type="ECO:0000313" key="3">
    <source>
        <dbReference type="EMBL" id="CAK8053480.1"/>
    </source>
</evidence>
<dbReference type="RefSeq" id="WP_349641048.1">
    <property type="nucleotide sequence ID" value="NZ_CAWVOH010000001.1"/>
</dbReference>
<gene>
    <name evidence="3" type="ORF">R54876_GBNLAHCA_00035</name>
</gene>
<keyword evidence="2" id="KW-1133">Transmembrane helix</keyword>
<accession>A0ABP0EPZ7</accession>
<keyword evidence="4" id="KW-1185">Reference proteome</keyword>
<organism evidence="3 4">
    <name type="scientific">Eupransor demetentiae</name>
    <dbReference type="NCBI Taxonomy" id="3109584"/>
    <lineage>
        <taxon>Bacteria</taxon>
        <taxon>Bacillati</taxon>
        <taxon>Bacillota</taxon>
        <taxon>Bacilli</taxon>
        <taxon>Lactobacillales</taxon>
        <taxon>Lactobacillaceae</taxon>
        <taxon>Eupransor</taxon>
    </lineage>
</organism>
<reference evidence="3 4" key="1">
    <citation type="submission" date="2024-01" db="EMBL/GenBank/DDBJ databases">
        <authorList>
            <person name="Botero Cardona J."/>
        </authorList>
    </citation>
    <scope>NUCLEOTIDE SEQUENCE [LARGE SCALE GENOMIC DNA]</scope>
    <source>
        <strain evidence="3 4">LMG 33000</strain>
    </source>
</reference>
<feature type="compositionally biased region" description="Low complexity" evidence="1">
    <location>
        <begin position="53"/>
        <end position="71"/>
    </location>
</feature>
<feature type="transmembrane region" description="Helical" evidence="2">
    <location>
        <begin position="33"/>
        <end position="50"/>
    </location>
</feature>
<dbReference type="EMBL" id="CAWVOH010000001">
    <property type="protein sequence ID" value="CAK8053480.1"/>
    <property type="molecule type" value="Genomic_DNA"/>
</dbReference>
<feature type="transmembrane region" description="Helical" evidence="2">
    <location>
        <begin position="6"/>
        <end position="21"/>
    </location>
</feature>
<keyword evidence="2" id="KW-0472">Membrane</keyword>
<protein>
    <submittedName>
        <fullName evidence="3">Uncharacterized protein</fullName>
    </submittedName>
</protein>
<comment type="caution">
    <text evidence="3">The sequence shown here is derived from an EMBL/GenBank/DDBJ whole genome shotgun (WGS) entry which is preliminary data.</text>
</comment>
<sequence length="197" mass="21625">MGAFFCIVFLGIIIYSIVLWRRNKKNGQHSSKLVKISLALLALVALIIWSQSSNSDDNSKSSQSSSKSKSSSSKKKTSDSKTNYQYNDAEAVQNANNWDLDDIEKSSNIGKSIKLENAELGTLSGGKGLWISASTDQNSKLYTGHFQADYTKSGFKEGDKVSIEGILLGKQKSFVSDSKVDDTKYPTIKIVNIHKIS</sequence>
<name>A0ABP0EPZ7_9LACO</name>
<feature type="region of interest" description="Disordered" evidence="1">
    <location>
        <begin position="53"/>
        <end position="86"/>
    </location>
</feature>
<proteinExistence type="predicted"/>
<evidence type="ECO:0000313" key="4">
    <source>
        <dbReference type="Proteomes" id="UP001314241"/>
    </source>
</evidence>
<evidence type="ECO:0000256" key="1">
    <source>
        <dbReference type="SAM" id="MobiDB-lite"/>
    </source>
</evidence>